<dbReference type="KEGG" id="abat:CFX1CAM_2111"/>
<reference evidence="4" key="1">
    <citation type="submission" date="2017-05" db="EMBL/GenBank/DDBJ databases">
        <authorList>
            <person name="Kirkegaard R."/>
            <person name="Mcilroy J S."/>
        </authorList>
    </citation>
    <scope>NUCLEOTIDE SEQUENCE [LARGE SCALE GENOMIC DNA]</scope>
</reference>
<evidence type="ECO:0000256" key="1">
    <source>
        <dbReference type="SAM" id="MobiDB-lite"/>
    </source>
</evidence>
<dbReference type="PROSITE" id="PS51257">
    <property type="entry name" value="PROKAR_LIPOPROTEIN"/>
    <property type="match status" value="1"/>
</dbReference>
<dbReference type="RefSeq" id="WP_087862960.1">
    <property type="nucleotide sequence ID" value="NZ_LT859958.1"/>
</dbReference>
<dbReference type="Proteomes" id="UP000195514">
    <property type="component" value="Chromosome I"/>
</dbReference>
<proteinExistence type="predicted"/>
<organism evidence="3 4">
    <name type="scientific">Candidatus Brevifilum fermentans</name>
    <dbReference type="NCBI Taxonomy" id="1986204"/>
    <lineage>
        <taxon>Bacteria</taxon>
        <taxon>Bacillati</taxon>
        <taxon>Chloroflexota</taxon>
        <taxon>Anaerolineae</taxon>
        <taxon>Anaerolineales</taxon>
        <taxon>Anaerolineaceae</taxon>
        <taxon>Candidatus Brevifilum</taxon>
    </lineage>
</organism>
<evidence type="ECO:0000256" key="2">
    <source>
        <dbReference type="SAM" id="SignalP"/>
    </source>
</evidence>
<gene>
    <name evidence="3" type="ORF">CFX1CAM_2111</name>
</gene>
<accession>A0A1Y6K6G5</accession>
<evidence type="ECO:0000313" key="4">
    <source>
        <dbReference type="Proteomes" id="UP000195514"/>
    </source>
</evidence>
<sequence length="208" mass="23355">MKNKSPIIKVNILVCLLVILLLTACSTDKPAQNVREDESTAVDVPADPPTESESPPPPGEVVWMEDMVYPGAEFLLEVDGIGGPMSPWRFYVVPNASGEKLAEYYKKQLYWFDVEHDEIVDGIRYLGLANPEHMDFLDGVEDVEEMKEISKAMDGYLLSLEVTHSNAGYEWSRLSFAAAAHGIADQIPPNTTIIILEYYKDLYHLLDF</sequence>
<dbReference type="AlphaFoldDB" id="A0A1Y6K6G5"/>
<keyword evidence="4" id="KW-1185">Reference proteome</keyword>
<evidence type="ECO:0000313" key="3">
    <source>
        <dbReference type="EMBL" id="SMX55176.1"/>
    </source>
</evidence>
<feature type="chain" id="PRO_5012464306" evidence="2">
    <location>
        <begin position="32"/>
        <end position="208"/>
    </location>
</feature>
<dbReference type="EMBL" id="LT859958">
    <property type="protein sequence ID" value="SMX55176.1"/>
    <property type="molecule type" value="Genomic_DNA"/>
</dbReference>
<name>A0A1Y6K6G5_9CHLR</name>
<protein>
    <submittedName>
        <fullName evidence="3">Uncharacterized protein</fullName>
    </submittedName>
</protein>
<keyword evidence="2" id="KW-0732">Signal</keyword>
<feature type="signal peptide" evidence="2">
    <location>
        <begin position="1"/>
        <end position="31"/>
    </location>
</feature>
<feature type="region of interest" description="Disordered" evidence="1">
    <location>
        <begin position="32"/>
        <end position="59"/>
    </location>
</feature>